<proteinExistence type="predicted"/>
<dbReference type="Proteomes" id="UP000553632">
    <property type="component" value="Unassembled WGS sequence"/>
</dbReference>
<name>A0A7J6RXS7_PEROL</name>
<gene>
    <name evidence="1" type="ORF">FOZ63_033665</name>
</gene>
<protein>
    <submittedName>
        <fullName evidence="1">Uncharacterized protein</fullName>
    </submittedName>
</protein>
<dbReference type="AlphaFoldDB" id="A0A7J6RXS7"/>
<accession>A0A7J6RXS7</accession>
<dbReference type="Gene3D" id="3.40.50.1000">
    <property type="entry name" value="HAD superfamily/HAD-like"/>
    <property type="match status" value="1"/>
</dbReference>
<dbReference type="EMBL" id="JABANO010022408">
    <property type="protein sequence ID" value="KAF4725221.1"/>
    <property type="molecule type" value="Genomic_DNA"/>
</dbReference>
<keyword evidence="2" id="KW-1185">Reference proteome</keyword>
<comment type="caution">
    <text evidence="1">The sequence shown here is derived from an EMBL/GenBank/DDBJ whole genome shotgun (WGS) entry which is preliminary data.</text>
</comment>
<sequence length="98" mass="10668">MQLPRTLRLWVQRMYSSTVSLAFLRCGARGGEQRTGNKRVACIGDALNDLEMLKEADVPVAMGNALPEIKKIASLEVNPNSNSELPGVADLVDRILSS</sequence>
<organism evidence="1 2">
    <name type="scientific">Perkinsus olseni</name>
    <name type="common">Perkinsus atlanticus</name>
    <dbReference type="NCBI Taxonomy" id="32597"/>
    <lineage>
        <taxon>Eukaryota</taxon>
        <taxon>Sar</taxon>
        <taxon>Alveolata</taxon>
        <taxon>Perkinsozoa</taxon>
        <taxon>Perkinsea</taxon>
        <taxon>Perkinsida</taxon>
        <taxon>Perkinsidae</taxon>
        <taxon>Perkinsus</taxon>
    </lineage>
</organism>
<reference evidence="1 2" key="1">
    <citation type="submission" date="2020-04" db="EMBL/GenBank/DDBJ databases">
        <title>Perkinsus olseni comparative genomics.</title>
        <authorList>
            <person name="Bogema D.R."/>
        </authorList>
    </citation>
    <scope>NUCLEOTIDE SEQUENCE [LARGE SCALE GENOMIC DNA]</scope>
    <source>
        <strain evidence="1 2">ATCC PRA-207</strain>
    </source>
</reference>
<dbReference type="InterPro" id="IPR023214">
    <property type="entry name" value="HAD_sf"/>
</dbReference>
<dbReference type="PROSITE" id="PS01229">
    <property type="entry name" value="COF_2"/>
    <property type="match status" value="1"/>
</dbReference>
<dbReference type="Pfam" id="PF08282">
    <property type="entry name" value="Hydrolase_3"/>
    <property type="match status" value="1"/>
</dbReference>
<dbReference type="InterPro" id="IPR036412">
    <property type="entry name" value="HAD-like_sf"/>
</dbReference>
<evidence type="ECO:0000313" key="2">
    <source>
        <dbReference type="Proteomes" id="UP000553632"/>
    </source>
</evidence>
<dbReference type="SUPFAM" id="SSF56784">
    <property type="entry name" value="HAD-like"/>
    <property type="match status" value="1"/>
</dbReference>
<evidence type="ECO:0000313" key="1">
    <source>
        <dbReference type="EMBL" id="KAF4725221.1"/>
    </source>
</evidence>